<proteinExistence type="inferred from homology"/>
<organism evidence="11 12">
    <name type="scientific">Candidatus Entotheonella gemina</name>
    <dbReference type="NCBI Taxonomy" id="1429439"/>
    <lineage>
        <taxon>Bacteria</taxon>
        <taxon>Pseudomonadati</taxon>
        <taxon>Nitrospinota/Tectimicrobiota group</taxon>
        <taxon>Candidatus Tectimicrobiota</taxon>
        <taxon>Candidatus Entotheonellia</taxon>
        <taxon>Candidatus Entotheonellales</taxon>
        <taxon>Candidatus Entotheonellaceae</taxon>
        <taxon>Candidatus Entotheonella</taxon>
    </lineage>
</organism>
<name>W4M4K4_9BACT</name>
<feature type="transmembrane region" description="Helical" evidence="9">
    <location>
        <begin position="60"/>
        <end position="93"/>
    </location>
</feature>
<evidence type="ECO:0000256" key="4">
    <source>
        <dbReference type="ARBA" id="ARBA00022475"/>
    </source>
</evidence>
<dbReference type="PANTHER" id="PTHR30425">
    <property type="entry name" value="PHOSPHATE TRANSPORT SYSTEM PERMEASE PROTEIN PST"/>
    <property type="match status" value="1"/>
</dbReference>
<evidence type="ECO:0000256" key="7">
    <source>
        <dbReference type="ARBA" id="ARBA00022989"/>
    </source>
</evidence>
<comment type="caution">
    <text evidence="11">The sequence shown here is derived from an EMBL/GenBank/DDBJ whole genome shotgun (WGS) entry which is preliminary data.</text>
</comment>
<dbReference type="GO" id="GO:0005886">
    <property type="term" value="C:plasma membrane"/>
    <property type="evidence" value="ECO:0007669"/>
    <property type="project" value="UniProtKB-SubCell"/>
</dbReference>
<dbReference type="InterPro" id="IPR035906">
    <property type="entry name" value="MetI-like_sf"/>
</dbReference>
<dbReference type="Proteomes" id="UP000019140">
    <property type="component" value="Unassembled WGS sequence"/>
</dbReference>
<dbReference type="AlphaFoldDB" id="W4M4K4"/>
<dbReference type="InterPro" id="IPR051124">
    <property type="entry name" value="Phosphate_Transport_Permease"/>
</dbReference>
<evidence type="ECO:0000259" key="10">
    <source>
        <dbReference type="PROSITE" id="PS50928"/>
    </source>
</evidence>
<evidence type="ECO:0000256" key="6">
    <source>
        <dbReference type="ARBA" id="ARBA00022692"/>
    </source>
</evidence>
<comment type="subcellular location">
    <subcellularLocation>
        <location evidence="1 9">Cell membrane</location>
        <topology evidence="1 9">Multi-pass membrane protein</topology>
    </subcellularLocation>
</comment>
<evidence type="ECO:0000256" key="2">
    <source>
        <dbReference type="ARBA" id="ARBA00007069"/>
    </source>
</evidence>
<dbReference type="HOGENOM" id="CLU_033621_1_3_7"/>
<dbReference type="GO" id="GO:0006817">
    <property type="term" value="P:phosphate ion transport"/>
    <property type="evidence" value="ECO:0007669"/>
    <property type="project" value="UniProtKB-KW"/>
</dbReference>
<accession>W4M4K4</accession>
<sequence>MYRAHNDILRWSVVVQLGFLPFLAVLALGGFLAWSGSSLLYHLSLPDLATAVWQPLRQQYGLALLLIGTMTSTVLALLIAIPIGLGAALYLALYANATIRTIADACIALLGGIPSVIIGLWGMIWIVPAAGNSLSAAALVLALMITPTFTLLAGAALRQAPADLVEAVRALGVNEWGTAGVVLRHAHWGLLGAAILAAARGLGEAVAVSMVAGNVPNWPSLPGPIATLTTMLIVEFDGAAGLHRHALYFLACLVMVLISGISLIGRVMQRRS</sequence>
<evidence type="ECO:0000256" key="9">
    <source>
        <dbReference type="RuleBase" id="RU363032"/>
    </source>
</evidence>
<dbReference type="GO" id="GO:0055085">
    <property type="term" value="P:transmembrane transport"/>
    <property type="evidence" value="ECO:0007669"/>
    <property type="project" value="InterPro"/>
</dbReference>
<evidence type="ECO:0000313" key="11">
    <source>
        <dbReference type="EMBL" id="ETX05130.1"/>
    </source>
</evidence>
<feature type="transmembrane region" description="Helical" evidence="9">
    <location>
        <begin position="188"/>
        <end position="212"/>
    </location>
</feature>
<keyword evidence="3 9" id="KW-0813">Transport</keyword>
<dbReference type="EMBL" id="AZHX01001035">
    <property type="protein sequence ID" value="ETX05130.1"/>
    <property type="molecule type" value="Genomic_DNA"/>
</dbReference>
<feature type="domain" description="ABC transmembrane type-1" evidence="10">
    <location>
        <begin position="66"/>
        <end position="265"/>
    </location>
</feature>
<keyword evidence="7 9" id="KW-1133">Transmembrane helix</keyword>
<evidence type="ECO:0000256" key="1">
    <source>
        <dbReference type="ARBA" id="ARBA00004651"/>
    </source>
</evidence>
<dbReference type="CDD" id="cd06261">
    <property type="entry name" value="TM_PBP2"/>
    <property type="match status" value="1"/>
</dbReference>
<dbReference type="InterPro" id="IPR000515">
    <property type="entry name" value="MetI-like"/>
</dbReference>
<keyword evidence="8 9" id="KW-0472">Membrane</keyword>
<feature type="transmembrane region" description="Helical" evidence="9">
    <location>
        <begin position="12"/>
        <end position="34"/>
    </location>
</feature>
<dbReference type="SUPFAM" id="SSF161098">
    <property type="entry name" value="MetI-like"/>
    <property type="match status" value="1"/>
</dbReference>
<evidence type="ECO:0000256" key="8">
    <source>
        <dbReference type="ARBA" id="ARBA00023136"/>
    </source>
</evidence>
<reference evidence="11 12" key="1">
    <citation type="journal article" date="2014" name="Nature">
        <title>An environmental bacterial taxon with a large and distinct metabolic repertoire.</title>
        <authorList>
            <person name="Wilson M.C."/>
            <person name="Mori T."/>
            <person name="Ruckert C."/>
            <person name="Uria A.R."/>
            <person name="Helf M.J."/>
            <person name="Takada K."/>
            <person name="Gernert C."/>
            <person name="Steffens U.A."/>
            <person name="Heycke N."/>
            <person name="Schmitt S."/>
            <person name="Rinke C."/>
            <person name="Helfrich E.J."/>
            <person name="Brachmann A.O."/>
            <person name="Gurgui C."/>
            <person name="Wakimoto T."/>
            <person name="Kracht M."/>
            <person name="Crusemann M."/>
            <person name="Hentschel U."/>
            <person name="Abe I."/>
            <person name="Matsunaga S."/>
            <person name="Kalinowski J."/>
            <person name="Takeyama H."/>
            <person name="Piel J."/>
        </authorList>
    </citation>
    <scope>NUCLEOTIDE SEQUENCE [LARGE SCALE GENOMIC DNA]</scope>
    <source>
        <strain evidence="12">TSY2</strain>
    </source>
</reference>
<gene>
    <name evidence="11" type="ORF">ETSY2_24780</name>
</gene>
<evidence type="ECO:0000256" key="5">
    <source>
        <dbReference type="ARBA" id="ARBA00022592"/>
    </source>
</evidence>
<dbReference type="PANTHER" id="PTHR30425:SF1">
    <property type="entry name" value="PHOSPHATE TRANSPORT SYSTEM PERMEASE PROTEIN PSTC"/>
    <property type="match status" value="1"/>
</dbReference>
<protein>
    <recommendedName>
        <fullName evidence="10">ABC transmembrane type-1 domain-containing protein</fullName>
    </recommendedName>
</protein>
<evidence type="ECO:0000256" key="3">
    <source>
        <dbReference type="ARBA" id="ARBA00022448"/>
    </source>
</evidence>
<dbReference type="Pfam" id="PF00528">
    <property type="entry name" value="BPD_transp_1"/>
    <property type="match status" value="1"/>
</dbReference>
<keyword evidence="4" id="KW-1003">Cell membrane</keyword>
<feature type="transmembrane region" description="Helical" evidence="9">
    <location>
        <begin position="133"/>
        <end position="157"/>
    </location>
</feature>
<comment type="similarity">
    <text evidence="2">Belongs to the binding-protein-dependent transport system permease family. CysTW subfamily.</text>
</comment>
<evidence type="ECO:0000313" key="12">
    <source>
        <dbReference type="Proteomes" id="UP000019140"/>
    </source>
</evidence>
<feature type="transmembrane region" description="Helical" evidence="9">
    <location>
        <begin position="246"/>
        <end position="265"/>
    </location>
</feature>
<feature type="transmembrane region" description="Helical" evidence="9">
    <location>
        <begin position="105"/>
        <end position="127"/>
    </location>
</feature>
<keyword evidence="12" id="KW-1185">Reference proteome</keyword>
<keyword evidence="6 9" id="KW-0812">Transmembrane</keyword>
<dbReference type="PROSITE" id="PS50928">
    <property type="entry name" value="ABC_TM1"/>
    <property type="match status" value="1"/>
</dbReference>
<keyword evidence="5" id="KW-0592">Phosphate transport</keyword>
<dbReference type="Gene3D" id="1.10.3720.10">
    <property type="entry name" value="MetI-like"/>
    <property type="match status" value="1"/>
</dbReference>